<keyword evidence="1" id="KW-0812">Transmembrane</keyword>
<feature type="transmembrane region" description="Helical" evidence="1">
    <location>
        <begin position="20"/>
        <end position="41"/>
    </location>
</feature>
<proteinExistence type="predicted"/>
<evidence type="ECO:0000313" key="3">
    <source>
        <dbReference type="Proteomes" id="UP000234190"/>
    </source>
</evidence>
<dbReference type="AlphaFoldDB" id="A0A2N4U2M3"/>
<dbReference type="OrthoDB" id="2955631at2"/>
<sequence>MMPRWRWLLLQFSRKLWLRASFFVVAGVVSAVASLILAPYIPYDFPGKIGSDAVVDVLKIMASSMLAVTTFSLGVMVQAYSAATNNVTPRATKLIMEDHTTQNVLGTFIGSFLFSLVGIIALSTGYFGVQARLILFGVTILVVALIVITLLRWIEYLSRLGRVAETSQRVEEAVLNALNDRIDAPCLGGRPLQDPHCLPPEAYLVKASRTGYVQHLDIKALQICADEQQAEIFVIALPGTFIHSGKLIAAVVPGPDGQRVSSEKIEEAYTVGNERSFDQDPRFGLSVLTEIGSRALSPALNDSGTAIDIIGRLTRVLMAWAGRDRGIAADHILYQRVYVPPLRDEDLLDDAFRPLIRDGVALLEIQLRLQKALAALASITNGELRAAASRLALTAHEAASSAMVLPEDTERLRVEYRAVWQPAERTPNKSSTA</sequence>
<dbReference type="InterPro" id="IPR018723">
    <property type="entry name" value="DUF2254_membrane"/>
</dbReference>
<keyword evidence="1" id="KW-1133">Transmembrane helix</keyword>
<feature type="transmembrane region" description="Helical" evidence="1">
    <location>
        <begin position="104"/>
        <end position="127"/>
    </location>
</feature>
<dbReference type="Proteomes" id="UP000234190">
    <property type="component" value="Unassembled WGS sequence"/>
</dbReference>
<accession>A0A2N4U2M3</accession>
<dbReference type="RefSeq" id="WP_102074697.1">
    <property type="nucleotide sequence ID" value="NZ_PDNW01000012.1"/>
</dbReference>
<feature type="transmembrane region" description="Helical" evidence="1">
    <location>
        <begin position="61"/>
        <end position="83"/>
    </location>
</feature>
<dbReference type="EMBL" id="PDNW01000012">
    <property type="protein sequence ID" value="PLC49243.1"/>
    <property type="molecule type" value="Genomic_DNA"/>
</dbReference>
<evidence type="ECO:0000256" key="1">
    <source>
        <dbReference type="SAM" id="Phobius"/>
    </source>
</evidence>
<comment type="caution">
    <text evidence="2">The sequence shown here is derived from an EMBL/GenBank/DDBJ whole genome shotgun (WGS) entry which is preliminary data.</text>
</comment>
<protein>
    <recommendedName>
        <fullName evidence="4">DUF2254 domain-containing protein</fullName>
    </recommendedName>
</protein>
<evidence type="ECO:0000313" key="2">
    <source>
        <dbReference type="EMBL" id="PLC49243.1"/>
    </source>
</evidence>
<gene>
    <name evidence="2" type="ORF">CR159_14630</name>
</gene>
<keyword evidence="3" id="KW-1185">Reference proteome</keyword>
<name>A0A2N4U2M3_9BURK</name>
<reference evidence="2 3" key="1">
    <citation type="submission" date="2017-10" db="EMBL/GenBank/DDBJ databases">
        <title>Two draft genome sequences of Pusillimonas sp. strains isolated from a nitrate- and radionuclide-contaminated groundwater in Russia.</title>
        <authorList>
            <person name="Grouzdev D.S."/>
            <person name="Tourova T.P."/>
            <person name="Goeva M.A."/>
            <person name="Babich T.L."/>
            <person name="Sokolova D.S."/>
            <person name="Abdullin R."/>
            <person name="Poltaraus A.B."/>
            <person name="Toshchakov S.V."/>
            <person name="Nazina T.N."/>
        </authorList>
    </citation>
    <scope>NUCLEOTIDE SEQUENCE [LARGE SCALE GENOMIC DNA]</scope>
    <source>
        <strain evidence="2 3">JR1/69-3-13</strain>
    </source>
</reference>
<dbReference type="Pfam" id="PF10011">
    <property type="entry name" value="DUF2254"/>
    <property type="match status" value="1"/>
</dbReference>
<feature type="transmembrane region" description="Helical" evidence="1">
    <location>
        <begin position="133"/>
        <end position="154"/>
    </location>
</feature>
<evidence type="ECO:0008006" key="4">
    <source>
        <dbReference type="Google" id="ProtNLM"/>
    </source>
</evidence>
<keyword evidence="1" id="KW-0472">Membrane</keyword>
<organism evidence="2 3">
    <name type="scientific">Pollutimonas subterranea</name>
    <dbReference type="NCBI Taxonomy" id="2045210"/>
    <lineage>
        <taxon>Bacteria</taxon>
        <taxon>Pseudomonadati</taxon>
        <taxon>Pseudomonadota</taxon>
        <taxon>Betaproteobacteria</taxon>
        <taxon>Burkholderiales</taxon>
        <taxon>Alcaligenaceae</taxon>
        <taxon>Pollutimonas</taxon>
    </lineage>
</organism>